<evidence type="ECO:0000313" key="3">
    <source>
        <dbReference type="Proteomes" id="UP000004358"/>
    </source>
</evidence>
<keyword evidence="1" id="KW-0472">Membrane</keyword>
<name>A3ZPI4_9BACT</name>
<accession>A3ZPI4</accession>
<keyword evidence="1" id="KW-1133">Transmembrane helix</keyword>
<dbReference type="Proteomes" id="UP000004358">
    <property type="component" value="Unassembled WGS sequence"/>
</dbReference>
<evidence type="ECO:0000256" key="1">
    <source>
        <dbReference type="SAM" id="Phobius"/>
    </source>
</evidence>
<protein>
    <submittedName>
        <fullName evidence="2">Uncharacterized protein</fullName>
    </submittedName>
</protein>
<keyword evidence="1" id="KW-0812">Transmembrane</keyword>
<proteinExistence type="predicted"/>
<reference evidence="2 3" key="1">
    <citation type="submission" date="2006-02" db="EMBL/GenBank/DDBJ databases">
        <authorList>
            <person name="Amann R."/>
            <person name="Ferriera S."/>
            <person name="Johnson J."/>
            <person name="Kravitz S."/>
            <person name="Halpern A."/>
            <person name="Remington K."/>
            <person name="Beeson K."/>
            <person name="Tran B."/>
            <person name="Rogers Y.-H."/>
            <person name="Friedman R."/>
            <person name="Venter J.C."/>
        </authorList>
    </citation>
    <scope>NUCLEOTIDE SEQUENCE [LARGE SCALE GENOMIC DNA]</scope>
    <source>
        <strain evidence="2 3">DSM 3645</strain>
    </source>
</reference>
<dbReference type="EMBL" id="AANZ01000004">
    <property type="protein sequence ID" value="EAQ81662.1"/>
    <property type="molecule type" value="Genomic_DNA"/>
</dbReference>
<gene>
    <name evidence="2" type="ORF">DSM3645_28812</name>
</gene>
<feature type="transmembrane region" description="Helical" evidence="1">
    <location>
        <begin position="16"/>
        <end position="34"/>
    </location>
</feature>
<evidence type="ECO:0000313" key="2">
    <source>
        <dbReference type="EMBL" id="EAQ81662.1"/>
    </source>
</evidence>
<sequence length="65" mass="7125">MDSFTKLEDENSTKSAVRLVYATALLLIFLYAVFGAGGPIAWVIVILMASPILYIFIKAALSIWS</sequence>
<feature type="transmembrane region" description="Helical" evidence="1">
    <location>
        <begin position="40"/>
        <end position="61"/>
    </location>
</feature>
<comment type="caution">
    <text evidence="2">The sequence shown here is derived from an EMBL/GenBank/DDBJ whole genome shotgun (WGS) entry which is preliminary data.</text>
</comment>
<dbReference type="AlphaFoldDB" id="A3ZPI4"/>
<organism evidence="2 3">
    <name type="scientific">Blastopirellula marina DSM 3645</name>
    <dbReference type="NCBI Taxonomy" id="314230"/>
    <lineage>
        <taxon>Bacteria</taxon>
        <taxon>Pseudomonadati</taxon>
        <taxon>Planctomycetota</taxon>
        <taxon>Planctomycetia</taxon>
        <taxon>Pirellulales</taxon>
        <taxon>Pirellulaceae</taxon>
        <taxon>Blastopirellula</taxon>
    </lineage>
</organism>
<dbReference type="HOGENOM" id="CLU_2841089_0_0_0"/>